<dbReference type="RefSeq" id="WP_202957970.1">
    <property type="nucleotide sequence ID" value="NZ_JAPCID010000063.1"/>
</dbReference>
<keyword evidence="2" id="KW-0560">Oxidoreductase</keyword>
<sequence length="321" mass="34174">MPRTLIDIDVPDLTGKLALVTGASDGLGLVLAERLARAGADLVLPVRNPAKGAAAADRIRAAAPRAAIAVPRLDLSSLGSVAALADELLADGRPIDILINNAGIMTPPERRESEDGFELQLATNHLGHYALTARILPLLRAANARVTTQASVAANQHGVHWDDLQWERSYNKDKAYASSKIAIGLFGLQLDRVSRARGWGITSNVAHPGVSATNLLASHPEMGREQDTLAVRVIRRVATSRLPFGQTAAEGALPALYAATSSDAQGGRFYGPSGPMQLAGKPVQRTPYKHLAGEQDAERMWRLSEQLTGVSWDSAVAERRG</sequence>
<evidence type="ECO:0000256" key="2">
    <source>
        <dbReference type="ARBA" id="ARBA00023002"/>
    </source>
</evidence>
<comment type="similarity">
    <text evidence="1">Belongs to the short-chain dehydrogenases/reductases (SDR) family.</text>
</comment>
<dbReference type="NCBIfam" id="NF004846">
    <property type="entry name" value="PRK06197.1"/>
    <property type="match status" value="1"/>
</dbReference>
<dbReference type="InterPro" id="IPR002347">
    <property type="entry name" value="SDR_fam"/>
</dbReference>
<comment type="caution">
    <text evidence="3">The sequence shown here is derived from an EMBL/GenBank/DDBJ whole genome shotgun (WGS) entry which is preliminary data.</text>
</comment>
<dbReference type="Gene3D" id="3.40.50.720">
    <property type="entry name" value="NAD(P)-binding Rossmann-like Domain"/>
    <property type="match status" value="1"/>
</dbReference>
<evidence type="ECO:0000313" key="4">
    <source>
        <dbReference type="Proteomes" id="UP001147700"/>
    </source>
</evidence>
<dbReference type="InterPro" id="IPR036291">
    <property type="entry name" value="NAD(P)-bd_dom_sf"/>
</dbReference>
<gene>
    <name evidence="3" type="ORF">OJ962_29650</name>
</gene>
<reference evidence="3" key="1">
    <citation type="submission" date="2022-10" db="EMBL/GenBank/DDBJ databases">
        <title>The WGS of Solirubrobacter sp. CPCC 204708.</title>
        <authorList>
            <person name="Jiang Z."/>
        </authorList>
    </citation>
    <scope>NUCLEOTIDE SEQUENCE</scope>
    <source>
        <strain evidence="3">CPCC 204708</strain>
    </source>
</reference>
<name>A0ABT4RSX3_9ACTN</name>
<dbReference type="SUPFAM" id="SSF51735">
    <property type="entry name" value="NAD(P)-binding Rossmann-fold domains"/>
    <property type="match status" value="1"/>
</dbReference>
<dbReference type="PANTHER" id="PTHR24320:SF148">
    <property type="entry name" value="NAD(P)-BINDING ROSSMANN-FOLD SUPERFAMILY PROTEIN"/>
    <property type="match status" value="1"/>
</dbReference>
<accession>A0ABT4RSX3</accession>
<dbReference type="EMBL" id="JAPCID010000063">
    <property type="protein sequence ID" value="MDA0141693.1"/>
    <property type="molecule type" value="Genomic_DNA"/>
</dbReference>
<protein>
    <submittedName>
        <fullName evidence="3">SDR family oxidoreductase</fullName>
    </submittedName>
</protein>
<evidence type="ECO:0000256" key="1">
    <source>
        <dbReference type="ARBA" id="ARBA00006484"/>
    </source>
</evidence>
<dbReference type="PANTHER" id="PTHR24320">
    <property type="entry name" value="RETINOL DEHYDROGENASE"/>
    <property type="match status" value="1"/>
</dbReference>
<organism evidence="3 4">
    <name type="scientific">Solirubrobacter deserti</name>
    <dbReference type="NCBI Taxonomy" id="2282478"/>
    <lineage>
        <taxon>Bacteria</taxon>
        <taxon>Bacillati</taxon>
        <taxon>Actinomycetota</taxon>
        <taxon>Thermoleophilia</taxon>
        <taxon>Solirubrobacterales</taxon>
        <taxon>Solirubrobacteraceae</taxon>
        <taxon>Solirubrobacter</taxon>
    </lineage>
</organism>
<dbReference type="Pfam" id="PF00106">
    <property type="entry name" value="adh_short"/>
    <property type="match status" value="1"/>
</dbReference>
<proteinExistence type="inferred from homology"/>
<dbReference type="Proteomes" id="UP001147700">
    <property type="component" value="Unassembled WGS sequence"/>
</dbReference>
<dbReference type="PRINTS" id="PR00081">
    <property type="entry name" value="GDHRDH"/>
</dbReference>
<evidence type="ECO:0000313" key="3">
    <source>
        <dbReference type="EMBL" id="MDA0141693.1"/>
    </source>
</evidence>
<dbReference type="NCBIfam" id="NF004513">
    <property type="entry name" value="PRK05854.1"/>
    <property type="match status" value="1"/>
</dbReference>
<keyword evidence="4" id="KW-1185">Reference proteome</keyword>